<dbReference type="Proteomes" id="UP001560045">
    <property type="component" value="Unassembled WGS sequence"/>
</dbReference>
<feature type="region of interest" description="Disordered" evidence="3">
    <location>
        <begin position="337"/>
        <end position="373"/>
    </location>
</feature>
<dbReference type="InterPro" id="IPR036291">
    <property type="entry name" value="NAD(P)-bd_dom_sf"/>
</dbReference>
<dbReference type="Pfam" id="PF01408">
    <property type="entry name" value="GFO_IDH_MocA"/>
    <property type="match status" value="1"/>
</dbReference>
<evidence type="ECO:0000313" key="6">
    <source>
        <dbReference type="EMBL" id="MEX5720766.1"/>
    </source>
</evidence>
<dbReference type="Gene3D" id="3.30.360.10">
    <property type="entry name" value="Dihydrodipicolinate Reductase, domain 2"/>
    <property type="match status" value="1"/>
</dbReference>
<dbReference type="SUPFAM" id="SSF51735">
    <property type="entry name" value="NAD(P)-binding Rossmann-fold domains"/>
    <property type="match status" value="1"/>
</dbReference>
<comment type="similarity">
    <text evidence="1">Belongs to the Gfo/Idh/MocA family.</text>
</comment>
<feature type="domain" description="Gfo/Idh/MocA-like oxidoreductase N-terminal" evidence="4">
    <location>
        <begin position="6"/>
        <end position="124"/>
    </location>
</feature>
<dbReference type="Pfam" id="PF22725">
    <property type="entry name" value="GFO_IDH_MocA_C3"/>
    <property type="match status" value="1"/>
</dbReference>
<evidence type="ECO:0000313" key="7">
    <source>
        <dbReference type="Proteomes" id="UP001560045"/>
    </source>
</evidence>
<protein>
    <submittedName>
        <fullName evidence="6">Gfo/Idh/MocA family oxidoreductase</fullName>
    </submittedName>
</protein>
<dbReference type="RefSeq" id="WP_369209585.1">
    <property type="nucleotide sequence ID" value="NZ_JBFNXQ010000086.1"/>
</dbReference>
<gene>
    <name evidence="6" type="ORF">ABQ292_20630</name>
</gene>
<dbReference type="InterPro" id="IPR051317">
    <property type="entry name" value="Gfo/Idh/MocA_oxidoreduct"/>
</dbReference>
<keyword evidence="2" id="KW-0560">Oxidoreductase</keyword>
<sequence>MSAPPVRIGLVGYGKGGRLFHAPLIRHAEGCVLGGIVVRSPERRAALAADFPDVPVARSLGELADVGVDAVVVTTPLDSHLPLVREAVELGMPVVCDKPFSREAAAARETVLAAEHAGVLLTVYQNRRWDADFRTVQQVVTAGVLGEVLLFESRMEQPPQPEGLPVTGGGALLDLGSHAMDQALHLFGPVRSVYAEVGMAPGGDAFDERFFVALRHDGGVTSHVTGNWARQGDVGPRFRVDGAHATLVVPDDDGQTARLTAGRTPESEGAAWGTVPESRWGAVHRSGVAVPVPSQRGDWSAFYAGFARAVRGDGPPPVDPWDAVTSLEVLDAARASAATGQVLEPGATSRRTTAPVDPSRASVGSALEGDRPS</sequence>
<name>A0ABV3XK42_9ACTN</name>
<evidence type="ECO:0000256" key="2">
    <source>
        <dbReference type="ARBA" id="ARBA00023002"/>
    </source>
</evidence>
<dbReference type="EMBL" id="JBFNXQ010000086">
    <property type="protein sequence ID" value="MEX5720766.1"/>
    <property type="molecule type" value="Genomic_DNA"/>
</dbReference>
<comment type="caution">
    <text evidence="6">The sequence shown here is derived from an EMBL/GenBank/DDBJ whole genome shotgun (WGS) entry which is preliminary data.</text>
</comment>
<dbReference type="InterPro" id="IPR055170">
    <property type="entry name" value="GFO_IDH_MocA-like_dom"/>
</dbReference>
<dbReference type="PANTHER" id="PTHR43708">
    <property type="entry name" value="CONSERVED EXPRESSED OXIDOREDUCTASE (EUROFUNG)"/>
    <property type="match status" value="1"/>
</dbReference>
<feature type="domain" description="GFO/IDH/MocA-like oxidoreductase" evidence="5">
    <location>
        <begin position="133"/>
        <end position="247"/>
    </location>
</feature>
<dbReference type="Gene3D" id="3.40.50.720">
    <property type="entry name" value="NAD(P)-binding Rossmann-like Domain"/>
    <property type="match status" value="1"/>
</dbReference>
<evidence type="ECO:0000259" key="4">
    <source>
        <dbReference type="Pfam" id="PF01408"/>
    </source>
</evidence>
<keyword evidence="7" id="KW-1185">Reference proteome</keyword>
<accession>A0ABV3XK42</accession>
<dbReference type="SUPFAM" id="SSF55347">
    <property type="entry name" value="Glyceraldehyde-3-phosphate dehydrogenase-like, C-terminal domain"/>
    <property type="match status" value="1"/>
</dbReference>
<evidence type="ECO:0000256" key="1">
    <source>
        <dbReference type="ARBA" id="ARBA00010928"/>
    </source>
</evidence>
<dbReference type="InterPro" id="IPR000683">
    <property type="entry name" value="Gfo/Idh/MocA-like_OxRdtase_N"/>
</dbReference>
<organism evidence="6 7">
    <name type="scientific">Geodermatophilus maliterrae</name>
    <dbReference type="NCBI Taxonomy" id="3162531"/>
    <lineage>
        <taxon>Bacteria</taxon>
        <taxon>Bacillati</taxon>
        <taxon>Actinomycetota</taxon>
        <taxon>Actinomycetes</taxon>
        <taxon>Geodermatophilales</taxon>
        <taxon>Geodermatophilaceae</taxon>
        <taxon>Geodermatophilus</taxon>
    </lineage>
</organism>
<reference evidence="6 7" key="1">
    <citation type="submission" date="2024-06" db="EMBL/GenBank/DDBJ databases">
        <title>Draft genome sequence of Geodermatophilus badlandi, a novel member of the Geodermatophilaceae isolated from badland sedimentary rocks in the Red desert, Wyoming, USA.</title>
        <authorList>
            <person name="Ben Tekaya S."/>
            <person name="Nouioui I."/>
            <person name="Flores G.M."/>
            <person name="Shaal M.N."/>
            <person name="Bredoire F."/>
            <person name="Basile F."/>
            <person name="Van Diepen L."/>
            <person name="Ward N.L."/>
        </authorList>
    </citation>
    <scope>NUCLEOTIDE SEQUENCE [LARGE SCALE GENOMIC DNA]</scope>
    <source>
        <strain evidence="6 7">WL48A</strain>
    </source>
</reference>
<proteinExistence type="inferred from homology"/>
<evidence type="ECO:0000259" key="5">
    <source>
        <dbReference type="Pfam" id="PF22725"/>
    </source>
</evidence>
<dbReference type="PANTHER" id="PTHR43708:SF5">
    <property type="entry name" value="CONSERVED EXPRESSED OXIDOREDUCTASE (EUROFUNG)-RELATED"/>
    <property type="match status" value="1"/>
</dbReference>
<evidence type="ECO:0000256" key="3">
    <source>
        <dbReference type="SAM" id="MobiDB-lite"/>
    </source>
</evidence>